<evidence type="ECO:0000313" key="1">
    <source>
        <dbReference type="EMBL" id="CAI6365945.1"/>
    </source>
</evidence>
<name>A0AAV0XBZ5_9HEMI</name>
<gene>
    <name evidence="1" type="ORF">MEUPH1_LOCUS20588</name>
</gene>
<dbReference type="EMBL" id="CARXXK010000004">
    <property type="protein sequence ID" value="CAI6365945.1"/>
    <property type="molecule type" value="Genomic_DNA"/>
</dbReference>
<proteinExistence type="predicted"/>
<dbReference type="AlphaFoldDB" id="A0AAV0XBZ5"/>
<comment type="caution">
    <text evidence="1">The sequence shown here is derived from an EMBL/GenBank/DDBJ whole genome shotgun (WGS) entry which is preliminary data.</text>
</comment>
<sequence>MTSLRRRYWIVGLIGICSSPVRMVQFGLQNTLFLGQIFLLSEDVLYYIEPHYILASRSTNILWTMESLVLQAWEGGVIAAFIAWGIQTGQQQMFYAVTI</sequence>
<protein>
    <submittedName>
        <fullName evidence="1">Uncharacterized protein</fullName>
    </submittedName>
</protein>
<dbReference type="Proteomes" id="UP001160148">
    <property type="component" value="Unassembled WGS sequence"/>
</dbReference>
<evidence type="ECO:0000313" key="2">
    <source>
        <dbReference type="Proteomes" id="UP001160148"/>
    </source>
</evidence>
<keyword evidence="2" id="KW-1185">Reference proteome</keyword>
<organism evidence="1 2">
    <name type="scientific">Macrosiphum euphorbiae</name>
    <name type="common">potato aphid</name>
    <dbReference type="NCBI Taxonomy" id="13131"/>
    <lineage>
        <taxon>Eukaryota</taxon>
        <taxon>Metazoa</taxon>
        <taxon>Ecdysozoa</taxon>
        <taxon>Arthropoda</taxon>
        <taxon>Hexapoda</taxon>
        <taxon>Insecta</taxon>
        <taxon>Pterygota</taxon>
        <taxon>Neoptera</taxon>
        <taxon>Paraneoptera</taxon>
        <taxon>Hemiptera</taxon>
        <taxon>Sternorrhyncha</taxon>
        <taxon>Aphidomorpha</taxon>
        <taxon>Aphidoidea</taxon>
        <taxon>Aphididae</taxon>
        <taxon>Macrosiphini</taxon>
        <taxon>Macrosiphum</taxon>
    </lineage>
</organism>
<accession>A0AAV0XBZ5</accession>
<reference evidence="1 2" key="1">
    <citation type="submission" date="2023-01" db="EMBL/GenBank/DDBJ databases">
        <authorList>
            <person name="Whitehead M."/>
        </authorList>
    </citation>
    <scope>NUCLEOTIDE SEQUENCE [LARGE SCALE GENOMIC DNA]</scope>
</reference>